<name>A0A6M3MDF0_9ZZZZ</name>
<organism evidence="2">
    <name type="scientific">viral metagenome</name>
    <dbReference type="NCBI Taxonomy" id="1070528"/>
    <lineage>
        <taxon>unclassified sequences</taxon>
        <taxon>metagenomes</taxon>
        <taxon>organismal metagenomes</taxon>
    </lineage>
</organism>
<reference evidence="2" key="1">
    <citation type="submission" date="2020-03" db="EMBL/GenBank/DDBJ databases">
        <title>The deep terrestrial virosphere.</title>
        <authorList>
            <person name="Holmfeldt K."/>
            <person name="Nilsson E."/>
            <person name="Simone D."/>
            <person name="Lopez-Fernandez M."/>
            <person name="Wu X."/>
            <person name="de Brujin I."/>
            <person name="Lundin D."/>
            <person name="Andersson A."/>
            <person name="Bertilsson S."/>
            <person name="Dopson M."/>
        </authorList>
    </citation>
    <scope>NUCLEOTIDE SEQUENCE</scope>
    <source>
        <strain evidence="2">MM171B00688</strain>
    </source>
</reference>
<feature type="transmembrane region" description="Helical" evidence="1">
    <location>
        <begin position="80"/>
        <end position="104"/>
    </location>
</feature>
<evidence type="ECO:0000313" key="2">
    <source>
        <dbReference type="EMBL" id="QJB03455.1"/>
    </source>
</evidence>
<accession>A0A6M3MDF0</accession>
<dbReference type="AlphaFoldDB" id="A0A6M3MDF0"/>
<sequence length="105" mass="11847">MKQHISELEAYLLAVIGVAADHLTSGLAQSKPTIFEANPNTARLMEAGLWLPFDVALLLGSIGISAFIMRRWKFPHRWVILLYFVVGFILRGGAAVNNLLWWLLW</sequence>
<keyword evidence="1" id="KW-1133">Transmembrane helix</keyword>
<gene>
    <name evidence="2" type="ORF">MM171B00688_0010</name>
</gene>
<feature type="transmembrane region" description="Helical" evidence="1">
    <location>
        <begin position="49"/>
        <end position="68"/>
    </location>
</feature>
<evidence type="ECO:0000256" key="1">
    <source>
        <dbReference type="SAM" id="Phobius"/>
    </source>
</evidence>
<keyword evidence="1" id="KW-0812">Transmembrane</keyword>
<dbReference type="EMBL" id="MT143847">
    <property type="protein sequence ID" value="QJB03455.1"/>
    <property type="molecule type" value="Genomic_DNA"/>
</dbReference>
<protein>
    <submittedName>
        <fullName evidence="2">Uncharacterized protein</fullName>
    </submittedName>
</protein>
<proteinExistence type="predicted"/>
<keyword evidence="1" id="KW-0472">Membrane</keyword>